<name>A0A495QH35_9ACTN</name>
<evidence type="ECO:0000313" key="10">
    <source>
        <dbReference type="Proteomes" id="UP000274601"/>
    </source>
</evidence>
<proteinExistence type="inferred from homology"/>
<dbReference type="Pfam" id="PF01895">
    <property type="entry name" value="PhoU"/>
    <property type="match status" value="2"/>
</dbReference>
<dbReference type="GO" id="GO:0030643">
    <property type="term" value="P:intracellular phosphate ion homeostasis"/>
    <property type="evidence" value="ECO:0007669"/>
    <property type="project" value="InterPro"/>
</dbReference>
<evidence type="ECO:0000259" key="8">
    <source>
        <dbReference type="Pfam" id="PF01895"/>
    </source>
</evidence>
<dbReference type="FunFam" id="1.20.58.220:FF:000004">
    <property type="entry name" value="Phosphate-specific transport system accessory protein PhoU"/>
    <property type="match status" value="1"/>
</dbReference>
<comment type="subunit">
    <text evidence="3">Homodimer.</text>
</comment>
<evidence type="ECO:0000256" key="1">
    <source>
        <dbReference type="ARBA" id="ARBA00004496"/>
    </source>
</evidence>
<dbReference type="PIRSF" id="PIRSF003107">
    <property type="entry name" value="PhoU"/>
    <property type="match status" value="1"/>
</dbReference>
<evidence type="ECO:0000256" key="4">
    <source>
        <dbReference type="ARBA" id="ARBA00022448"/>
    </source>
</evidence>
<feature type="domain" description="PhoU" evidence="8">
    <location>
        <begin position="158"/>
        <end position="241"/>
    </location>
</feature>
<comment type="caution">
    <text evidence="9">The sequence shown here is derived from an EMBL/GenBank/DDBJ whole genome shotgun (WGS) entry which is preliminary data.</text>
</comment>
<accession>A0A495QH35</accession>
<dbReference type="Proteomes" id="UP000274601">
    <property type="component" value="Unassembled WGS sequence"/>
</dbReference>
<evidence type="ECO:0000256" key="5">
    <source>
        <dbReference type="ARBA" id="ARBA00022490"/>
    </source>
</evidence>
<comment type="subcellular location">
    <subcellularLocation>
        <location evidence="1">Cytoplasm</location>
    </subcellularLocation>
</comment>
<feature type="region of interest" description="Disordered" evidence="7">
    <location>
        <begin position="1"/>
        <end position="34"/>
    </location>
</feature>
<dbReference type="PANTHER" id="PTHR42930:SF3">
    <property type="entry name" value="PHOSPHATE-SPECIFIC TRANSPORT SYSTEM ACCESSORY PROTEIN PHOU"/>
    <property type="match status" value="1"/>
</dbReference>
<comment type="similarity">
    <text evidence="2">Belongs to the PhoU family.</text>
</comment>
<dbReference type="GO" id="GO:0006817">
    <property type="term" value="P:phosphate ion transport"/>
    <property type="evidence" value="ECO:0007669"/>
    <property type="project" value="UniProtKB-KW"/>
</dbReference>
<evidence type="ECO:0000256" key="3">
    <source>
        <dbReference type="ARBA" id="ARBA00011738"/>
    </source>
</evidence>
<dbReference type="InterPro" id="IPR038078">
    <property type="entry name" value="PhoU-like_sf"/>
</dbReference>
<dbReference type="GO" id="GO:0045936">
    <property type="term" value="P:negative regulation of phosphate metabolic process"/>
    <property type="evidence" value="ECO:0007669"/>
    <property type="project" value="InterPro"/>
</dbReference>
<evidence type="ECO:0000313" key="9">
    <source>
        <dbReference type="EMBL" id="RKS71222.1"/>
    </source>
</evidence>
<feature type="compositionally biased region" description="Basic and acidic residues" evidence="7">
    <location>
        <begin position="8"/>
        <end position="21"/>
    </location>
</feature>
<protein>
    <submittedName>
        <fullName evidence="9">PhoU-like phosphate uptake regulator</fullName>
    </submittedName>
</protein>
<reference evidence="9 10" key="1">
    <citation type="submission" date="2018-10" db="EMBL/GenBank/DDBJ databases">
        <title>Genomic Encyclopedia of Archaeal and Bacterial Type Strains, Phase II (KMG-II): from individual species to whole genera.</title>
        <authorList>
            <person name="Goeker M."/>
        </authorList>
    </citation>
    <scope>NUCLEOTIDE SEQUENCE [LARGE SCALE GENOMIC DNA]</scope>
    <source>
        <strain evidence="9 10">DSM 43383</strain>
    </source>
</reference>
<dbReference type="PANTHER" id="PTHR42930">
    <property type="entry name" value="PHOSPHATE-SPECIFIC TRANSPORT SYSTEM ACCESSORY PROTEIN PHOU"/>
    <property type="match status" value="1"/>
</dbReference>
<feature type="domain" description="PhoU" evidence="8">
    <location>
        <begin position="53"/>
        <end position="140"/>
    </location>
</feature>
<evidence type="ECO:0000256" key="2">
    <source>
        <dbReference type="ARBA" id="ARBA00008107"/>
    </source>
</evidence>
<evidence type="ECO:0000256" key="6">
    <source>
        <dbReference type="ARBA" id="ARBA00022592"/>
    </source>
</evidence>
<dbReference type="SUPFAM" id="SSF109755">
    <property type="entry name" value="PhoU-like"/>
    <property type="match status" value="1"/>
</dbReference>
<dbReference type="EMBL" id="RBWU01000006">
    <property type="protein sequence ID" value="RKS71222.1"/>
    <property type="molecule type" value="Genomic_DNA"/>
</dbReference>
<evidence type="ECO:0000256" key="7">
    <source>
        <dbReference type="SAM" id="MobiDB-lite"/>
    </source>
</evidence>
<gene>
    <name evidence="9" type="ORF">BZB76_5709</name>
</gene>
<dbReference type="AlphaFoldDB" id="A0A495QH35"/>
<dbReference type="InterPro" id="IPR026022">
    <property type="entry name" value="PhoU_dom"/>
</dbReference>
<sequence>MAWASPPEHPELRPIHPDLHHFPAGGCPVPRTEGTPKLRDAYHEELDSLSDRLVEMTRLVRSAMARAVTALLDADLRLSEDVISGDEQVNKIDAEIEETVFDLMARQQPVAGDLRTLITALRMSGDLERMGDLAVHIAKTARRRHPESAVPPELQATVLEMGQIAERMIAKTGSVIASQDVEMGLELDADDDQMDRLHRRLFDLMLSPRWKHGVEPAVDISLAGRYFERFADHAVHVAENVVYLVTGQRAEEINDPA</sequence>
<keyword evidence="4" id="KW-0813">Transport</keyword>
<keyword evidence="5" id="KW-0963">Cytoplasm</keyword>
<keyword evidence="6" id="KW-0592">Phosphate transport</keyword>
<dbReference type="GO" id="GO:0005737">
    <property type="term" value="C:cytoplasm"/>
    <property type="evidence" value="ECO:0007669"/>
    <property type="project" value="UniProtKB-SubCell"/>
</dbReference>
<dbReference type="InterPro" id="IPR028366">
    <property type="entry name" value="PhoU"/>
</dbReference>
<dbReference type="Gene3D" id="1.20.58.220">
    <property type="entry name" value="Phosphate transport system protein phou homolog 2, domain 2"/>
    <property type="match status" value="1"/>
</dbReference>
<keyword evidence="10" id="KW-1185">Reference proteome</keyword>
<dbReference type="NCBIfam" id="TIGR02135">
    <property type="entry name" value="phoU_full"/>
    <property type="match status" value="1"/>
</dbReference>
<organism evidence="9 10">
    <name type="scientific">Actinomadura pelletieri DSM 43383</name>
    <dbReference type="NCBI Taxonomy" id="1120940"/>
    <lineage>
        <taxon>Bacteria</taxon>
        <taxon>Bacillati</taxon>
        <taxon>Actinomycetota</taxon>
        <taxon>Actinomycetes</taxon>
        <taxon>Streptosporangiales</taxon>
        <taxon>Thermomonosporaceae</taxon>
        <taxon>Actinomadura</taxon>
    </lineage>
</organism>